<keyword evidence="1" id="KW-0812">Transmembrane</keyword>
<feature type="transmembrane region" description="Helical" evidence="1">
    <location>
        <begin position="95"/>
        <end position="114"/>
    </location>
</feature>
<feature type="transmembrane region" description="Helical" evidence="1">
    <location>
        <begin position="134"/>
        <end position="158"/>
    </location>
</feature>
<dbReference type="EMBL" id="CP009761">
    <property type="protein sequence ID" value="AIZ35960.1"/>
    <property type="molecule type" value="Genomic_DNA"/>
</dbReference>
<evidence type="ECO:0000313" key="2">
    <source>
        <dbReference type="EMBL" id="AIZ35960.1"/>
    </source>
</evidence>
<sequence length="231" mass="27367">MRQLLYLKEVIKLRNGLKFSLKVLFETFLIGILFSVLSELVFLAFAKFLNIDIYLNTEVIMSILTASFLTFIFSRKNIFNQLFISGFSRKKIARIKTFSCIIYGMVYFLLYIIYEIFYSELISNIMELNTILSLIVIYFAIMLVSEFATFLALLYKNISVKKGKGINKTFYRYIYSFAIILLTYVYRLIYPDIYEYYTDIILIFIVLLLCSLQFLFAHINKKWILNIDIRA</sequence>
<evidence type="ECO:0000313" key="3">
    <source>
        <dbReference type="Proteomes" id="UP000031386"/>
    </source>
</evidence>
<organism evidence="2 3">
    <name type="scientific">Parvimonas micra</name>
    <dbReference type="NCBI Taxonomy" id="33033"/>
    <lineage>
        <taxon>Bacteria</taxon>
        <taxon>Bacillati</taxon>
        <taxon>Bacillota</taxon>
        <taxon>Tissierellia</taxon>
        <taxon>Tissierellales</taxon>
        <taxon>Peptoniphilaceae</taxon>
        <taxon>Parvimonas</taxon>
    </lineage>
</organism>
<feature type="transmembrane region" description="Helical" evidence="1">
    <location>
        <begin position="53"/>
        <end position="74"/>
    </location>
</feature>
<reference evidence="2 3" key="1">
    <citation type="submission" date="2014-10" db="EMBL/GenBank/DDBJ databases">
        <title>Complete genome sequence of Parvimonas micra KCOM 1535 (= ChDC B708).</title>
        <authorList>
            <person name="Kook J.-K."/>
            <person name="Park S.-N."/>
            <person name="Lim Y.K."/>
            <person name="Roh H."/>
        </authorList>
    </citation>
    <scope>NUCLEOTIDE SEQUENCE [LARGE SCALE GENOMIC DNA]</scope>
    <source>
        <strain evidence="3">KCOM 1535 / ChDC B708</strain>
    </source>
</reference>
<dbReference type="KEGG" id="pmic:NW74_00505"/>
<accession>A0A0B4RZQ8</accession>
<feature type="transmembrane region" description="Helical" evidence="1">
    <location>
        <begin position="21"/>
        <end position="47"/>
    </location>
</feature>
<name>A0A0B4RZQ8_9FIRM</name>
<dbReference type="AlphaFoldDB" id="A0A0B4RZQ8"/>
<proteinExistence type="predicted"/>
<feature type="transmembrane region" description="Helical" evidence="1">
    <location>
        <begin position="170"/>
        <end position="190"/>
    </location>
</feature>
<keyword evidence="3" id="KW-1185">Reference proteome</keyword>
<dbReference type="Proteomes" id="UP000031386">
    <property type="component" value="Chromosome"/>
</dbReference>
<protein>
    <submittedName>
        <fullName evidence="2">Uncharacterized protein</fullName>
    </submittedName>
</protein>
<evidence type="ECO:0000256" key="1">
    <source>
        <dbReference type="SAM" id="Phobius"/>
    </source>
</evidence>
<keyword evidence="1" id="KW-0472">Membrane</keyword>
<dbReference type="OrthoDB" id="1701424at2"/>
<feature type="transmembrane region" description="Helical" evidence="1">
    <location>
        <begin position="196"/>
        <end position="217"/>
    </location>
</feature>
<gene>
    <name evidence="2" type="ORF">NW74_00505</name>
</gene>
<dbReference type="STRING" id="33033.NW74_00505"/>
<keyword evidence="1" id="KW-1133">Transmembrane helix</keyword>